<evidence type="ECO:0000313" key="3">
    <source>
        <dbReference type="Proteomes" id="UP001283361"/>
    </source>
</evidence>
<evidence type="ECO:0000256" key="1">
    <source>
        <dbReference type="SAM" id="MobiDB-lite"/>
    </source>
</evidence>
<name>A0AAE0ZF69_9GAST</name>
<dbReference type="AlphaFoldDB" id="A0AAE0ZF69"/>
<protein>
    <submittedName>
        <fullName evidence="2">Uncharacterized protein</fullName>
    </submittedName>
</protein>
<gene>
    <name evidence="2" type="ORF">RRG08_031066</name>
</gene>
<dbReference type="EMBL" id="JAWDGP010004062">
    <property type="protein sequence ID" value="KAK3768274.1"/>
    <property type="molecule type" value="Genomic_DNA"/>
</dbReference>
<feature type="compositionally biased region" description="Basic and acidic residues" evidence="1">
    <location>
        <begin position="33"/>
        <end position="62"/>
    </location>
</feature>
<dbReference type="PANTHER" id="PTHR10773:SF19">
    <property type="match status" value="1"/>
</dbReference>
<feature type="region of interest" description="Disordered" evidence="1">
    <location>
        <begin position="1"/>
        <end position="87"/>
    </location>
</feature>
<dbReference type="Proteomes" id="UP001283361">
    <property type="component" value="Unassembled WGS sequence"/>
</dbReference>
<accession>A0AAE0ZF69</accession>
<organism evidence="2 3">
    <name type="scientific">Elysia crispata</name>
    <name type="common">lettuce slug</name>
    <dbReference type="NCBI Taxonomy" id="231223"/>
    <lineage>
        <taxon>Eukaryota</taxon>
        <taxon>Metazoa</taxon>
        <taxon>Spiralia</taxon>
        <taxon>Lophotrochozoa</taxon>
        <taxon>Mollusca</taxon>
        <taxon>Gastropoda</taxon>
        <taxon>Heterobranchia</taxon>
        <taxon>Euthyneura</taxon>
        <taxon>Panpulmonata</taxon>
        <taxon>Sacoglossa</taxon>
        <taxon>Placobranchoidea</taxon>
        <taxon>Plakobranchidae</taxon>
        <taxon>Elysia</taxon>
    </lineage>
</organism>
<proteinExistence type="predicted"/>
<sequence length="238" mass="27284">MALTQNDPHKDRETSSDTDTDCEPQEGTNDVSPPREDESDKNVDEVIRNGETGDEKSIDSQKRINNHHASKQSGGTPARLAWGKSTNNAVDEDVKESIRTHIKSIPRIESHYCHADTIKEYISQYGLNVTSLYRKYVEKCVEDVSVPGKLHLYSEIFNTEFNIPFHFPKSDRCDKCEEKQYNNSPTQEQISLFDAHEKGKEETRAERNRDRVFSTALKYFLTQHPEVESIQQKFCIAG</sequence>
<keyword evidence="3" id="KW-1185">Reference proteome</keyword>
<dbReference type="PANTHER" id="PTHR10773">
    <property type="entry name" value="DNA-DIRECTED RNA POLYMERASES I, II, AND III SUBUNIT RPABC2"/>
    <property type="match status" value="1"/>
</dbReference>
<reference evidence="2" key="1">
    <citation type="journal article" date="2023" name="G3 (Bethesda)">
        <title>A reference genome for the long-term kleptoplast-retaining sea slug Elysia crispata morphotype clarki.</title>
        <authorList>
            <person name="Eastman K.E."/>
            <person name="Pendleton A.L."/>
            <person name="Shaikh M.A."/>
            <person name="Suttiyut T."/>
            <person name="Ogas R."/>
            <person name="Tomko P."/>
            <person name="Gavelis G."/>
            <person name="Widhalm J.R."/>
            <person name="Wisecaver J.H."/>
        </authorList>
    </citation>
    <scope>NUCLEOTIDE SEQUENCE</scope>
    <source>
        <strain evidence="2">ECLA1</strain>
    </source>
</reference>
<evidence type="ECO:0000313" key="2">
    <source>
        <dbReference type="EMBL" id="KAK3768274.1"/>
    </source>
</evidence>
<comment type="caution">
    <text evidence="2">The sequence shown here is derived from an EMBL/GenBank/DDBJ whole genome shotgun (WGS) entry which is preliminary data.</text>
</comment>